<comment type="caution">
    <text evidence="8">The sequence shown here is derived from an EMBL/GenBank/DDBJ whole genome shotgun (WGS) entry which is preliminary data.</text>
</comment>
<evidence type="ECO:0000313" key="8">
    <source>
        <dbReference type="EMBL" id="MBB4571802.1"/>
    </source>
</evidence>
<sequence>MTELSISRALRSGILWSSINAILSQAAGFVIFLILARALPPELFGVVALSSVVADFLANEGRYAGMDAVIQGNGYDGKTLNSAFYSLLSIALPFSALLVIAAPLVADYQNAPLIRYFMPIFGLMLLATPWLSVMDALIMKDLGFKTFTQRNIISTFAGGAAGIMLAFTPWGIWALVAQRVVFLAAVLLFEYRCTRWRPGFDADWRIARSILRRFIPLWSVAALSLSMQRAVIFIFGLRYDERTVGLFRAADRISETMQGPLIGPLFSLWLPLMTKVRGDLVKEQEVYVAI</sequence>
<evidence type="ECO:0000256" key="6">
    <source>
        <dbReference type="ARBA" id="ARBA00023136"/>
    </source>
</evidence>
<feature type="transmembrane region" description="Helical" evidence="7">
    <location>
        <begin position="82"/>
        <end position="104"/>
    </location>
</feature>
<dbReference type="Pfam" id="PF13440">
    <property type="entry name" value="Polysacc_synt_3"/>
    <property type="match status" value="1"/>
</dbReference>
<keyword evidence="6 7" id="KW-0472">Membrane</keyword>
<dbReference type="AlphaFoldDB" id="A0A7W7ENP2"/>
<feature type="transmembrane region" description="Helical" evidence="7">
    <location>
        <begin position="12"/>
        <end position="37"/>
    </location>
</feature>
<evidence type="ECO:0000256" key="2">
    <source>
        <dbReference type="ARBA" id="ARBA00007430"/>
    </source>
</evidence>
<keyword evidence="9" id="KW-1185">Reference proteome</keyword>
<name>A0A7W7ENP2_9HYPH</name>
<accession>A0A7W7ENP2</accession>
<dbReference type="GO" id="GO:0005886">
    <property type="term" value="C:plasma membrane"/>
    <property type="evidence" value="ECO:0007669"/>
    <property type="project" value="UniProtKB-SubCell"/>
</dbReference>
<dbReference type="EMBL" id="JACIIG010000045">
    <property type="protein sequence ID" value="MBB4571802.1"/>
    <property type="molecule type" value="Genomic_DNA"/>
</dbReference>
<dbReference type="RefSeq" id="WP_183932688.1">
    <property type="nucleotide sequence ID" value="NZ_JACIIG010000045.1"/>
</dbReference>
<gene>
    <name evidence="8" type="ORF">GGE60_005978</name>
</gene>
<dbReference type="PANTHER" id="PTHR30250:SF10">
    <property type="entry name" value="LIPOPOLYSACCHARIDE BIOSYNTHESIS PROTEIN WZXC"/>
    <property type="match status" value="1"/>
</dbReference>
<evidence type="ECO:0000313" key="9">
    <source>
        <dbReference type="Proteomes" id="UP000543836"/>
    </source>
</evidence>
<evidence type="ECO:0000256" key="7">
    <source>
        <dbReference type="SAM" id="Phobius"/>
    </source>
</evidence>
<comment type="subcellular location">
    <subcellularLocation>
        <location evidence="1">Cell membrane</location>
        <topology evidence="1">Multi-pass membrane protein</topology>
    </subcellularLocation>
</comment>
<reference evidence="8 9" key="1">
    <citation type="submission" date="2020-08" db="EMBL/GenBank/DDBJ databases">
        <title>Genomic Encyclopedia of Type Strains, Phase IV (KMG-V): Genome sequencing to study the core and pangenomes of soil and plant-associated prokaryotes.</title>
        <authorList>
            <person name="Whitman W."/>
        </authorList>
    </citation>
    <scope>NUCLEOTIDE SEQUENCE [LARGE SCALE GENOMIC DNA]</scope>
    <source>
        <strain evidence="8 9">SEMIA 492</strain>
    </source>
</reference>
<protein>
    <submittedName>
        <fullName evidence="8">O-antigen/teichoic acid export membrane protein</fullName>
    </submittedName>
</protein>
<dbReference type="Proteomes" id="UP000543836">
    <property type="component" value="Unassembled WGS sequence"/>
</dbReference>
<evidence type="ECO:0000256" key="1">
    <source>
        <dbReference type="ARBA" id="ARBA00004651"/>
    </source>
</evidence>
<keyword evidence="4 7" id="KW-0812">Transmembrane</keyword>
<dbReference type="InterPro" id="IPR050833">
    <property type="entry name" value="Poly_Biosynth_Transport"/>
</dbReference>
<evidence type="ECO:0000256" key="4">
    <source>
        <dbReference type="ARBA" id="ARBA00022692"/>
    </source>
</evidence>
<feature type="transmembrane region" description="Helical" evidence="7">
    <location>
        <begin position="116"/>
        <end position="139"/>
    </location>
</feature>
<feature type="transmembrane region" description="Helical" evidence="7">
    <location>
        <begin position="214"/>
        <end position="237"/>
    </location>
</feature>
<dbReference type="PANTHER" id="PTHR30250">
    <property type="entry name" value="PST FAMILY PREDICTED COLANIC ACID TRANSPORTER"/>
    <property type="match status" value="1"/>
</dbReference>
<evidence type="ECO:0000256" key="5">
    <source>
        <dbReference type="ARBA" id="ARBA00022989"/>
    </source>
</evidence>
<feature type="transmembrane region" description="Helical" evidence="7">
    <location>
        <begin position="151"/>
        <end position="170"/>
    </location>
</feature>
<feature type="non-terminal residue" evidence="8">
    <location>
        <position position="290"/>
    </location>
</feature>
<evidence type="ECO:0000256" key="3">
    <source>
        <dbReference type="ARBA" id="ARBA00022475"/>
    </source>
</evidence>
<keyword evidence="5 7" id="KW-1133">Transmembrane helix</keyword>
<organism evidence="8 9">
    <name type="scientific">Rhizobium leucaenae</name>
    <dbReference type="NCBI Taxonomy" id="29450"/>
    <lineage>
        <taxon>Bacteria</taxon>
        <taxon>Pseudomonadati</taxon>
        <taxon>Pseudomonadota</taxon>
        <taxon>Alphaproteobacteria</taxon>
        <taxon>Hyphomicrobiales</taxon>
        <taxon>Rhizobiaceae</taxon>
        <taxon>Rhizobium/Agrobacterium group</taxon>
        <taxon>Rhizobium</taxon>
    </lineage>
</organism>
<comment type="similarity">
    <text evidence="2">Belongs to the polysaccharide synthase family.</text>
</comment>
<proteinExistence type="inferred from homology"/>
<keyword evidence="3" id="KW-1003">Cell membrane</keyword>